<proteinExistence type="predicted"/>
<dbReference type="PANTHER" id="PTHR33990:SF1">
    <property type="entry name" value="PROTEIN YJDN"/>
    <property type="match status" value="1"/>
</dbReference>
<protein>
    <recommendedName>
        <fullName evidence="3">PhnB-like domain-containing protein</fullName>
    </recommendedName>
</protein>
<dbReference type="CDD" id="cd06588">
    <property type="entry name" value="PhnB_like"/>
    <property type="match status" value="1"/>
</dbReference>
<comment type="caution">
    <text evidence="1">The sequence shown here is derived from an EMBL/GenBank/DDBJ whole genome shotgun (WGS) entry which is preliminary data.</text>
</comment>
<evidence type="ECO:0000313" key="1">
    <source>
        <dbReference type="EMBL" id="GBV21827.1"/>
    </source>
</evidence>
<dbReference type="AlphaFoldDB" id="A0A9P3DN09"/>
<organism evidence="1 2">
    <name type="scientific">Staphylococcus aureus</name>
    <dbReference type="NCBI Taxonomy" id="1280"/>
    <lineage>
        <taxon>Bacteria</taxon>
        <taxon>Bacillati</taxon>
        <taxon>Bacillota</taxon>
        <taxon>Bacilli</taxon>
        <taxon>Bacillales</taxon>
        <taxon>Staphylococcaceae</taxon>
        <taxon>Staphylococcus</taxon>
    </lineage>
</organism>
<dbReference type="SUPFAM" id="SSF54593">
    <property type="entry name" value="Glyoxalase/Bleomycin resistance protein/Dihydroxybiphenyl dioxygenase"/>
    <property type="match status" value="1"/>
</dbReference>
<evidence type="ECO:0008006" key="3">
    <source>
        <dbReference type="Google" id="ProtNLM"/>
    </source>
</evidence>
<accession>A0A9P3DN09</accession>
<name>A0A9P3DN09_STAAU</name>
<sequence>MPFNVLVSCGCFTISPFLTVLPSPLKKGDDLSIPLLYFFTLQQNPYFLITNNAEKLRIRLEELFNANTVYIQRIKDRPLEARKDVDERDLEKIDQCVILFGDVKLMIADDTEGLPITKGNNVSLCVTFENVEDTKRIYDKFVELGSEILLPFAPKFYTEGYGYVKDEFGIAYHLFTKRKN</sequence>
<dbReference type="EMBL" id="BDVT01000046">
    <property type="protein sequence ID" value="GBV21827.1"/>
    <property type="molecule type" value="Genomic_DNA"/>
</dbReference>
<reference evidence="2" key="1">
    <citation type="submission" date="2017-08" db="EMBL/GenBank/DDBJ databases">
        <title>Protection against atopic dermatitis through acquisition of Staphylococcus quorum-sensing agr mutations in the skin.</title>
        <authorList>
            <person name="Nakamura Y."/>
            <person name="Takahashi H."/>
            <person name="Takaya A."/>
            <person name="Inoue Y."/>
            <person name="Katayama Y."/>
            <person name="Kusuya Y."/>
            <person name="Shoji T."/>
            <person name="Takada S."/>
            <person name="Nakagawa S."/>
            <person name="Oguma R."/>
            <person name="Ozawa N."/>
            <person name="Yamaide F."/>
            <person name="Suzuki S."/>
            <person name="Villaruz A."/>
            <person name="Otto M."/>
            <person name="Matsue H."/>
            <person name="Nunez G."/>
            <person name="Shimojo N."/>
        </authorList>
    </citation>
    <scope>NUCLEOTIDE SEQUENCE [LARGE SCALE GENOMIC DNA]</scope>
    <source>
        <strain evidence="2">M1K003</strain>
    </source>
</reference>
<dbReference type="InterPro" id="IPR028973">
    <property type="entry name" value="PhnB-like"/>
</dbReference>
<dbReference type="Gene3D" id="3.10.180.10">
    <property type="entry name" value="2,3-Dihydroxybiphenyl 1,2-Dioxygenase, domain 1"/>
    <property type="match status" value="1"/>
</dbReference>
<dbReference type="Proteomes" id="UP000265645">
    <property type="component" value="Unassembled WGS sequence"/>
</dbReference>
<dbReference type="InterPro" id="IPR029068">
    <property type="entry name" value="Glyas_Bleomycin-R_OHBP_Dase"/>
</dbReference>
<gene>
    <name evidence="1" type="ORF">M1K003_2853</name>
</gene>
<dbReference type="PANTHER" id="PTHR33990">
    <property type="entry name" value="PROTEIN YJDN-RELATED"/>
    <property type="match status" value="1"/>
</dbReference>
<evidence type="ECO:0000313" key="2">
    <source>
        <dbReference type="Proteomes" id="UP000265645"/>
    </source>
</evidence>